<dbReference type="NCBIfam" id="TIGR00247">
    <property type="entry name" value="endolytic transglycosylase MltG"/>
    <property type="match status" value="1"/>
</dbReference>
<dbReference type="Proteomes" id="UP000264541">
    <property type="component" value="Unassembled WGS sequence"/>
</dbReference>
<evidence type="ECO:0000313" key="8">
    <source>
        <dbReference type="EMBL" id="RFU71630.1"/>
    </source>
</evidence>
<feature type="transmembrane region" description="Helical" evidence="7">
    <location>
        <begin position="28"/>
        <end position="51"/>
    </location>
</feature>
<evidence type="ECO:0000256" key="5">
    <source>
        <dbReference type="ARBA" id="ARBA00023239"/>
    </source>
</evidence>
<accession>A0A372LV05</accession>
<proteinExistence type="inferred from homology"/>
<evidence type="ECO:0000313" key="9">
    <source>
        <dbReference type="Proteomes" id="UP000264541"/>
    </source>
</evidence>
<dbReference type="InterPro" id="IPR003770">
    <property type="entry name" value="MLTG-like"/>
</dbReference>
<comment type="caution">
    <text evidence="8">The sequence shown here is derived from an EMBL/GenBank/DDBJ whole genome shotgun (WGS) entry which is preliminary data.</text>
</comment>
<dbReference type="GO" id="GO:0071555">
    <property type="term" value="P:cell wall organization"/>
    <property type="evidence" value="ECO:0007669"/>
    <property type="project" value="UniProtKB-KW"/>
</dbReference>
<dbReference type="CDD" id="cd08010">
    <property type="entry name" value="MltG_like"/>
    <property type="match status" value="1"/>
</dbReference>
<keyword evidence="3 7" id="KW-1133">Transmembrane helix</keyword>
<evidence type="ECO:0000256" key="3">
    <source>
        <dbReference type="ARBA" id="ARBA00022989"/>
    </source>
</evidence>
<reference evidence="8 9" key="1">
    <citation type="submission" date="2018-08" db="EMBL/GenBank/DDBJ databases">
        <title>Bacillus chawlae sp. nov., Bacillus glennii sp. nov., and Bacillus saganii sp. nov. Isolated from the Vehicle Assembly Building at Kennedy Space Center where the Viking Spacecraft were Assembled.</title>
        <authorList>
            <person name="Seuylemezian A."/>
            <person name="Vaishampayan P."/>
        </authorList>
    </citation>
    <scope>NUCLEOTIDE SEQUENCE [LARGE SCALE GENOMIC DNA]</scope>
    <source>
        <strain evidence="8 9">V47-23a</strain>
    </source>
</reference>
<keyword evidence="6 7" id="KW-0961">Cell wall biogenesis/degradation</keyword>
<keyword evidence="1 7" id="KW-1003">Cell membrane</keyword>
<dbReference type="GO" id="GO:0005886">
    <property type="term" value="C:plasma membrane"/>
    <property type="evidence" value="ECO:0007669"/>
    <property type="project" value="UniProtKB-SubCell"/>
</dbReference>
<organism evidence="8 9">
    <name type="scientific">Peribacillus saganii</name>
    <dbReference type="NCBI Taxonomy" id="2303992"/>
    <lineage>
        <taxon>Bacteria</taxon>
        <taxon>Bacillati</taxon>
        <taxon>Bacillota</taxon>
        <taxon>Bacilli</taxon>
        <taxon>Bacillales</taxon>
        <taxon>Bacillaceae</taxon>
        <taxon>Peribacillus</taxon>
    </lineage>
</organism>
<dbReference type="RefSeq" id="WP_117324706.1">
    <property type="nucleotide sequence ID" value="NZ_QVTE01000001.1"/>
</dbReference>
<dbReference type="Pfam" id="PF02618">
    <property type="entry name" value="YceG"/>
    <property type="match status" value="1"/>
</dbReference>
<dbReference type="GO" id="GO:0009252">
    <property type="term" value="P:peptidoglycan biosynthetic process"/>
    <property type="evidence" value="ECO:0007669"/>
    <property type="project" value="UniProtKB-UniRule"/>
</dbReference>
<sequence length="376" mass="42478">MSEKVSKKAIVREKLLERQKDAKVIRKILLISTLIFILIAGGLALGGYLYVKSALQPYNPEDKKVRKVEIPIGSSVSGIAAILKDNKIIKDERVFKYYIKFRNEAGFQAGTYELSPSMNLGEIVSSIKTGKIMQEVALKITLPEGKTLQQIAGIIAEKTDENPDQVFKTLNDKAFIRKLQDLYPELITDEIYNENIRYPLEGYLFPATFSFYEEKPGIEKIVTEMLSQTNKVLSQYHEDLTAKNLTPHKLLTFASLVEEEATEKVDRDKIASVFYNRMKIGMPLQTDPTVLYAKGEHKAKVYYKDLKTESPYNTYTNVGLPPGPIANAGVMSIEAALNPAETDFYYFLATSTGDVIFTKTLDQHNREKARYITSQN</sequence>
<dbReference type="GO" id="GO:0008932">
    <property type="term" value="F:lytic endotransglycosylase activity"/>
    <property type="evidence" value="ECO:0007669"/>
    <property type="project" value="UniProtKB-UniRule"/>
</dbReference>
<evidence type="ECO:0000256" key="1">
    <source>
        <dbReference type="ARBA" id="ARBA00022475"/>
    </source>
</evidence>
<gene>
    <name evidence="7 8" type="primary">mltG</name>
    <name evidence="8" type="ORF">D0469_00545</name>
</gene>
<comment type="similarity">
    <text evidence="7">Belongs to the transglycosylase MltG family.</text>
</comment>
<dbReference type="EMBL" id="QVTE01000001">
    <property type="protein sequence ID" value="RFU71630.1"/>
    <property type="molecule type" value="Genomic_DNA"/>
</dbReference>
<dbReference type="Gene3D" id="3.30.1490.480">
    <property type="entry name" value="Endolytic murein transglycosylase"/>
    <property type="match status" value="1"/>
</dbReference>
<comment type="catalytic activity">
    <reaction evidence="7">
        <text>a peptidoglycan chain = a peptidoglycan chain with N-acetyl-1,6-anhydromuramyl-[peptide] at the reducing end + a peptidoglycan chain with N-acetylglucosamine at the non-reducing end.</text>
        <dbReference type="EC" id="4.2.2.29"/>
    </reaction>
</comment>
<name>A0A372LV05_9BACI</name>
<evidence type="ECO:0000256" key="4">
    <source>
        <dbReference type="ARBA" id="ARBA00023136"/>
    </source>
</evidence>
<dbReference type="AlphaFoldDB" id="A0A372LV05"/>
<dbReference type="OrthoDB" id="9814591at2"/>
<keyword evidence="9" id="KW-1185">Reference proteome</keyword>
<dbReference type="Gene3D" id="3.30.160.60">
    <property type="entry name" value="Classic Zinc Finger"/>
    <property type="match status" value="1"/>
</dbReference>
<comment type="subcellular location">
    <subcellularLocation>
        <location evidence="7">Cell membrane</location>
        <topology evidence="7">Single-pass membrane protein</topology>
    </subcellularLocation>
</comment>
<evidence type="ECO:0000256" key="6">
    <source>
        <dbReference type="ARBA" id="ARBA00023316"/>
    </source>
</evidence>
<dbReference type="PANTHER" id="PTHR30518:SF2">
    <property type="entry name" value="ENDOLYTIC MUREIN TRANSGLYCOSYLASE"/>
    <property type="match status" value="1"/>
</dbReference>
<protein>
    <recommendedName>
        <fullName evidence="7">Endolytic murein transglycosylase</fullName>
        <ecNumber evidence="7">4.2.2.29</ecNumber>
    </recommendedName>
    <alternativeName>
        <fullName evidence="7">Peptidoglycan lytic transglycosylase</fullName>
    </alternativeName>
    <alternativeName>
        <fullName evidence="7">Peptidoglycan polymerization terminase</fullName>
    </alternativeName>
</protein>
<dbReference type="EC" id="4.2.2.29" evidence="7"/>
<keyword evidence="2 7" id="KW-0812">Transmembrane</keyword>
<keyword evidence="5 7" id="KW-0456">Lyase</keyword>
<evidence type="ECO:0000256" key="2">
    <source>
        <dbReference type="ARBA" id="ARBA00022692"/>
    </source>
</evidence>
<comment type="function">
    <text evidence="7">Functions as a peptidoglycan terminase that cleaves nascent peptidoglycan strands endolytically to terminate their elongation.</text>
</comment>
<feature type="site" description="Important for catalytic activity" evidence="7">
    <location>
        <position position="260"/>
    </location>
</feature>
<dbReference type="HAMAP" id="MF_02065">
    <property type="entry name" value="MltG"/>
    <property type="match status" value="1"/>
</dbReference>
<evidence type="ECO:0000256" key="7">
    <source>
        <dbReference type="HAMAP-Rule" id="MF_02065"/>
    </source>
</evidence>
<keyword evidence="4 7" id="KW-0472">Membrane</keyword>
<dbReference type="PANTHER" id="PTHR30518">
    <property type="entry name" value="ENDOLYTIC MUREIN TRANSGLYCOSYLASE"/>
    <property type="match status" value="1"/>
</dbReference>